<protein>
    <submittedName>
        <fullName evidence="1">Uncharacterized protein</fullName>
    </submittedName>
</protein>
<dbReference type="EMBL" id="JABSTQ010009156">
    <property type="protein sequence ID" value="KAG0432405.1"/>
    <property type="molecule type" value="Genomic_DNA"/>
</dbReference>
<name>A0AC60QED1_IXOPE</name>
<comment type="caution">
    <text evidence="1">The sequence shown here is derived from an EMBL/GenBank/DDBJ whole genome shotgun (WGS) entry which is preliminary data.</text>
</comment>
<dbReference type="Proteomes" id="UP000805193">
    <property type="component" value="Unassembled WGS sequence"/>
</dbReference>
<organism evidence="1 2">
    <name type="scientific">Ixodes persulcatus</name>
    <name type="common">Taiga tick</name>
    <dbReference type="NCBI Taxonomy" id="34615"/>
    <lineage>
        <taxon>Eukaryota</taxon>
        <taxon>Metazoa</taxon>
        <taxon>Ecdysozoa</taxon>
        <taxon>Arthropoda</taxon>
        <taxon>Chelicerata</taxon>
        <taxon>Arachnida</taxon>
        <taxon>Acari</taxon>
        <taxon>Parasitiformes</taxon>
        <taxon>Ixodida</taxon>
        <taxon>Ixodoidea</taxon>
        <taxon>Ixodidae</taxon>
        <taxon>Ixodinae</taxon>
        <taxon>Ixodes</taxon>
    </lineage>
</organism>
<proteinExistence type="predicted"/>
<sequence>MADKRPCPRRTERPLEFVGDVVPVGLGQLRGVLERFFRQLGNFDLEFAVEFLSSPPLEETTPGLPGVQESSINLWHRGR</sequence>
<gene>
    <name evidence="1" type="ORF">HPB47_020869</name>
</gene>
<evidence type="ECO:0000313" key="2">
    <source>
        <dbReference type="Proteomes" id="UP000805193"/>
    </source>
</evidence>
<reference evidence="1 2" key="1">
    <citation type="journal article" date="2020" name="Cell">
        <title>Large-Scale Comparative Analyses of Tick Genomes Elucidate Their Genetic Diversity and Vector Capacities.</title>
        <authorList>
            <consortium name="Tick Genome and Microbiome Consortium (TIGMIC)"/>
            <person name="Jia N."/>
            <person name="Wang J."/>
            <person name="Shi W."/>
            <person name="Du L."/>
            <person name="Sun Y."/>
            <person name="Zhan W."/>
            <person name="Jiang J.F."/>
            <person name="Wang Q."/>
            <person name="Zhang B."/>
            <person name="Ji P."/>
            <person name="Bell-Sakyi L."/>
            <person name="Cui X.M."/>
            <person name="Yuan T.T."/>
            <person name="Jiang B.G."/>
            <person name="Yang W.F."/>
            <person name="Lam T.T."/>
            <person name="Chang Q.C."/>
            <person name="Ding S.J."/>
            <person name="Wang X.J."/>
            <person name="Zhu J.G."/>
            <person name="Ruan X.D."/>
            <person name="Zhao L."/>
            <person name="Wei J.T."/>
            <person name="Ye R.Z."/>
            <person name="Que T.C."/>
            <person name="Du C.H."/>
            <person name="Zhou Y.H."/>
            <person name="Cheng J.X."/>
            <person name="Dai P.F."/>
            <person name="Guo W.B."/>
            <person name="Han X.H."/>
            <person name="Huang E.J."/>
            <person name="Li L.F."/>
            <person name="Wei W."/>
            <person name="Gao Y.C."/>
            <person name="Liu J.Z."/>
            <person name="Shao H.Z."/>
            <person name="Wang X."/>
            <person name="Wang C.C."/>
            <person name="Yang T.C."/>
            <person name="Huo Q.B."/>
            <person name="Li W."/>
            <person name="Chen H.Y."/>
            <person name="Chen S.E."/>
            <person name="Zhou L.G."/>
            <person name="Ni X.B."/>
            <person name="Tian J.H."/>
            <person name="Sheng Y."/>
            <person name="Liu T."/>
            <person name="Pan Y.S."/>
            <person name="Xia L.Y."/>
            <person name="Li J."/>
            <person name="Zhao F."/>
            <person name="Cao W.C."/>
        </authorList>
    </citation>
    <scope>NUCLEOTIDE SEQUENCE [LARGE SCALE GENOMIC DNA]</scope>
    <source>
        <strain evidence="1">Iper-2018</strain>
    </source>
</reference>
<accession>A0AC60QED1</accession>
<keyword evidence="2" id="KW-1185">Reference proteome</keyword>
<evidence type="ECO:0000313" key="1">
    <source>
        <dbReference type="EMBL" id="KAG0432405.1"/>
    </source>
</evidence>